<dbReference type="InterPro" id="IPR003439">
    <property type="entry name" value="ABC_transporter-like_ATP-bd"/>
</dbReference>
<keyword evidence="10" id="KW-1185">Reference proteome</keyword>
<organism evidence="9 10">
    <name type="scientific">Paracoccus aurantius</name>
    <dbReference type="NCBI Taxonomy" id="3073814"/>
    <lineage>
        <taxon>Bacteria</taxon>
        <taxon>Pseudomonadati</taxon>
        <taxon>Pseudomonadota</taxon>
        <taxon>Alphaproteobacteria</taxon>
        <taxon>Rhodobacterales</taxon>
        <taxon>Paracoccaceae</taxon>
        <taxon>Paracoccus</taxon>
    </lineage>
</organism>
<feature type="domain" description="ABC transporter" evidence="8">
    <location>
        <begin position="274"/>
        <end position="516"/>
    </location>
</feature>
<comment type="similarity">
    <text evidence="2">Belongs to the ABC transporter superfamily.</text>
</comment>
<evidence type="ECO:0000313" key="10">
    <source>
        <dbReference type="Proteomes" id="UP001269144"/>
    </source>
</evidence>
<proteinExistence type="inferred from homology"/>
<dbReference type="CDD" id="cd03257">
    <property type="entry name" value="ABC_NikE_OppD_transporters"/>
    <property type="match status" value="2"/>
</dbReference>
<evidence type="ECO:0000256" key="2">
    <source>
        <dbReference type="ARBA" id="ARBA00005417"/>
    </source>
</evidence>
<dbReference type="Gene3D" id="3.40.50.300">
    <property type="entry name" value="P-loop containing nucleotide triphosphate hydrolases"/>
    <property type="match status" value="2"/>
</dbReference>
<comment type="subcellular location">
    <subcellularLocation>
        <location evidence="1">Cell inner membrane</location>
        <topology evidence="1">Peripheral membrane protein</topology>
    </subcellularLocation>
</comment>
<dbReference type="Pfam" id="PF08352">
    <property type="entry name" value="oligo_HPY"/>
    <property type="match status" value="2"/>
</dbReference>
<evidence type="ECO:0000256" key="1">
    <source>
        <dbReference type="ARBA" id="ARBA00004417"/>
    </source>
</evidence>
<keyword evidence="6 9" id="KW-0067">ATP-binding</keyword>
<dbReference type="InterPro" id="IPR017871">
    <property type="entry name" value="ABC_transporter-like_CS"/>
</dbReference>
<keyword evidence="3" id="KW-0813">Transport</keyword>
<evidence type="ECO:0000256" key="4">
    <source>
        <dbReference type="ARBA" id="ARBA00022475"/>
    </source>
</evidence>
<evidence type="ECO:0000256" key="7">
    <source>
        <dbReference type="ARBA" id="ARBA00023136"/>
    </source>
</evidence>
<dbReference type="RefSeq" id="WP_311161495.1">
    <property type="nucleotide sequence ID" value="NZ_JAVQLW010000002.1"/>
</dbReference>
<dbReference type="GO" id="GO:0005524">
    <property type="term" value="F:ATP binding"/>
    <property type="evidence" value="ECO:0007669"/>
    <property type="project" value="UniProtKB-KW"/>
</dbReference>
<evidence type="ECO:0000313" key="9">
    <source>
        <dbReference type="EMBL" id="MDS9469003.1"/>
    </source>
</evidence>
<evidence type="ECO:0000256" key="5">
    <source>
        <dbReference type="ARBA" id="ARBA00022741"/>
    </source>
</evidence>
<dbReference type="InterPro" id="IPR013563">
    <property type="entry name" value="Oligopep_ABC_C"/>
</dbReference>
<dbReference type="PROSITE" id="PS50893">
    <property type="entry name" value="ABC_TRANSPORTER_2"/>
    <property type="match status" value="2"/>
</dbReference>
<keyword evidence="5" id="KW-0547">Nucleotide-binding</keyword>
<dbReference type="SUPFAM" id="SSF52540">
    <property type="entry name" value="P-loop containing nucleoside triphosphate hydrolases"/>
    <property type="match status" value="2"/>
</dbReference>
<keyword evidence="7" id="KW-0472">Membrane</keyword>
<evidence type="ECO:0000256" key="6">
    <source>
        <dbReference type="ARBA" id="ARBA00022840"/>
    </source>
</evidence>
<dbReference type="InterPro" id="IPR027417">
    <property type="entry name" value="P-loop_NTPase"/>
</dbReference>
<dbReference type="NCBIfam" id="NF007739">
    <property type="entry name" value="PRK10419.1"/>
    <property type="match status" value="2"/>
</dbReference>
<dbReference type="PANTHER" id="PTHR43297">
    <property type="entry name" value="OLIGOPEPTIDE TRANSPORT ATP-BINDING PROTEIN APPD"/>
    <property type="match status" value="1"/>
</dbReference>
<dbReference type="InterPro" id="IPR050388">
    <property type="entry name" value="ABC_Ni/Peptide_Import"/>
</dbReference>
<evidence type="ECO:0000259" key="8">
    <source>
        <dbReference type="PROSITE" id="PS50893"/>
    </source>
</evidence>
<dbReference type="EMBL" id="JAVQLW010000002">
    <property type="protein sequence ID" value="MDS9469003.1"/>
    <property type="molecule type" value="Genomic_DNA"/>
</dbReference>
<gene>
    <name evidence="9" type="ORF">RGQ15_15665</name>
</gene>
<evidence type="ECO:0000256" key="3">
    <source>
        <dbReference type="ARBA" id="ARBA00022448"/>
    </source>
</evidence>
<dbReference type="PANTHER" id="PTHR43297:SF2">
    <property type="entry name" value="DIPEPTIDE TRANSPORT ATP-BINDING PROTEIN DPPD"/>
    <property type="match status" value="1"/>
</dbReference>
<name>A0ABU2HVC2_9RHOB</name>
<dbReference type="InterPro" id="IPR003593">
    <property type="entry name" value="AAA+_ATPase"/>
</dbReference>
<feature type="domain" description="ABC transporter" evidence="8">
    <location>
        <begin position="5"/>
        <end position="255"/>
    </location>
</feature>
<reference evidence="10" key="1">
    <citation type="submission" date="2023-07" db="EMBL/GenBank/DDBJ databases">
        <title>Paracoccus sp. MBLB3053 whole genome sequence.</title>
        <authorList>
            <person name="Hwang C.Y."/>
            <person name="Cho E.-S."/>
            <person name="Seo M.-J."/>
        </authorList>
    </citation>
    <scope>NUCLEOTIDE SEQUENCE [LARGE SCALE GENOMIC DNA]</scope>
    <source>
        <strain evidence="10">MBLB3053</strain>
    </source>
</reference>
<dbReference type="SMART" id="SM00382">
    <property type="entry name" value="AAA"/>
    <property type="match status" value="2"/>
</dbReference>
<keyword evidence="4" id="KW-1003">Cell membrane</keyword>
<dbReference type="PROSITE" id="PS00211">
    <property type="entry name" value="ABC_TRANSPORTER_1"/>
    <property type="match status" value="2"/>
</dbReference>
<dbReference type="NCBIfam" id="NF008453">
    <property type="entry name" value="PRK11308.1"/>
    <property type="match status" value="2"/>
</dbReference>
<protein>
    <submittedName>
        <fullName evidence="9">ABC transporter ATP-binding protein</fullName>
    </submittedName>
</protein>
<sequence>MEPTLSIENLTLDLPEGADRPHAVRDVTLKLFPGRTLCIVGESGSGKSMSANAVMGLLPQGVTVGAGRIMFQGRDITRLTEEQYQDLRGQGIAMIFQEPMTALNPLMRIGAQIAEVYEAHGLLTPTQRSARALQLLREVGIPDPERAQNAYPFQLSGGQRQRVVIAMALALEPKVLIADEPTTALDVTTQAQILSLIKDLQTHHGMAVMFVTHDFGVVSEIADDVAVIELGELVEQGPASKVLVAPDHPYTRRLIDAIPRVEFHPAPKRDEPLLRVRNLVKEFRTGERVVKASDNVTIDLMRGETLGIVGESGSGKSTLGRAIVQLVEPDGGSIEMDGQDISNLRGAALKAHRKRIQMIFQDPYASLNPRARIGRILTEGPISHGKSRAEAQARARELLTLVGLGESAMNRFSHEFSGGQRQRIGIARALALEPEIIVADEAVSALDVSVQAQVLDLLEDLKERLGLTMIFVTHDLRVAGKICDRIAVMQKGRVVELGSAKQVFLSPREAYTQSLLEAAPGLELEAEE</sequence>
<dbReference type="Proteomes" id="UP001269144">
    <property type="component" value="Unassembled WGS sequence"/>
</dbReference>
<dbReference type="Pfam" id="PF00005">
    <property type="entry name" value="ABC_tran"/>
    <property type="match status" value="2"/>
</dbReference>
<accession>A0ABU2HVC2</accession>
<comment type="caution">
    <text evidence="9">The sequence shown here is derived from an EMBL/GenBank/DDBJ whole genome shotgun (WGS) entry which is preliminary data.</text>
</comment>